<feature type="transmembrane region" description="Helical" evidence="6">
    <location>
        <begin position="24"/>
        <end position="48"/>
    </location>
</feature>
<evidence type="ECO:0000313" key="9">
    <source>
        <dbReference type="Proteomes" id="UP000050360"/>
    </source>
</evidence>
<evidence type="ECO:0000256" key="5">
    <source>
        <dbReference type="ARBA" id="ARBA00023136"/>
    </source>
</evidence>
<name>A0A0N8KRB8_9EURY</name>
<keyword evidence="2" id="KW-1003">Cell membrane</keyword>
<feature type="domain" description="ABC3 transporter permease C-terminal" evidence="7">
    <location>
        <begin position="273"/>
        <end position="391"/>
    </location>
</feature>
<dbReference type="PANTHER" id="PTHR30489">
    <property type="entry name" value="LIPOPROTEIN-RELEASING SYSTEM TRANSMEMBRANE PROTEIN LOLE"/>
    <property type="match status" value="1"/>
</dbReference>
<dbReference type="EMBL" id="LKCM01000079">
    <property type="protein sequence ID" value="KPQ44498.1"/>
    <property type="molecule type" value="Genomic_DNA"/>
</dbReference>
<evidence type="ECO:0000256" key="2">
    <source>
        <dbReference type="ARBA" id="ARBA00022475"/>
    </source>
</evidence>
<evidence type="ECO:0000256" key="3">
    <source>
        <dbReference type="ARBA" id="ARBA00022692"/>
    </source>
</evidence>
<evidence type="ECO:0000256" key="4">
    <source>
        <dbReference type="ARBA" id="ARBA00022989"/>
    </source>
</evidence>
<organism evidence="8 9">
    <name type="scientific">Candidatus Methanoperedens nitratireducens</name>
    <dbReference type="NCBI Taxonomy" id="1392998"/>
    <lineage>
        <taxon>Archaea</taxon>
        <taxon>Methanobacteriati</taxon>
        <taxon>Methanobacteriota</taxon>
        <taxon>Stenosarchaea group</taxon>
        <taxon>Methanomicrobia</taxon>
        <taxon>Methanosarcinales</taxon>
        <taxon>ANME-2 cluster</taxon>
        <taxon>Candidatus Methanoperedentaceae</taxon>
        <taxon>Candidatus Methanoperedens</taxon>
    </lineage>
</organism>
<feature type="transmembrane region" description="Helical" evidence="6">
    <location>
        <begin position="366"/>
        <end position="389"/>
    </location>
</feature>
<accession>A0A0N8KRB8</accession>
<evidence type="ECO:0000256" key="1">
    <source>
        <dbReference type="ARBA" id="ARBA00004651"/>
    </source>
</evidence>
<comment type="caution">
    <text evidence="8">The sequence shown here is derived from an EMBL/GenBank/DDBJ whole genome shotgun (WGS) entry which is preliminary data.</text>
</comment>
<feature type="transmembrane region" description="Helical" evidence="6">
    <location>
        <begin position="313"/>
        <end position="346"/>
    </location>
</feature>
<dbReference type="GO" id="GO:0044874">
    <property type="term" value="P:lipoprotein localization to outer membrane"/>
    <property type="evidence" value="ECO:0007669"/>
    <property type="project" value="TreeGrafter"/>
</dbReference>
<dbReference type="PANTHER" id="PTHR30489:SF0">
    <property type="entry name" value="LIPOPROTEIN-RELEASING SYSTEM TRANSMEMBRANE PROTEIN LOLE"/>
    <property type="match status" value="1"/>
</dbReference>
<feature type="transmembrane region" description="Helical" evidence="6">
    <location>
        <begin position="269"/>
        <end position="292"/>
    </location>
</feature>
<evidence type="ECO:0000259" key="7">
    <source>
        <dbReference type="Pfam" id="PF02687"/>
    </source>
</evidence>
<comment type="subcellular location">
    <subcellularLocation>
        <location evidence="1">Cell membrane</location>
        <topology evidence="1">Multi-pass membrane protein</topology>
    </subcellularLocation>
</comment>
<evidence type="ECO:0000313" key="8">
    <source>
        <dbReference type="EMBL" id="KPQ44498.1"/>
    </source>
</evidence>
<dbReference type="Proteomes" id="UP000050360">
    <property type="component" value="Unassembled WGS sequence"/>
</dbReference>
<proteinExistence type="predicted"/>
<dbReference type="AlphaFoldDB" id="A0A0N8KRB8"/>
<gene>
    <name evidence="8" type="ORF">MPEBLZ_00918</name>
</gene>
<dbReference type="GO" id="GO:0098797">
    <property type="term" value="C:plasma membrane protein complex"/>
    <property type="evidence" value="ECO:0007669"/>
    <property type="project" value="TreeGrafter"/>
</dbReference>
<sequence>MLTDLNLSLFLAYKSITKGNKGTLVLTIFIMSLIFVNLVFTASIFLGLGNTVNNQVINTLYGNIALEPKKDEKYISDIRSLEQKINSVPGVTGISSQYVIGAAFSYKDKSGAWAIRSINPDDEKTVTIIHNFMIDGEYLSKLDTDEIILGKEIPGGYGGDLEHLSLGGVKIGESVDVLFNNGVKRSYRVKGVFDVNFQQSNNLAYISQNEMESVLGFNDTASLILIKTAETGNEEIYIKKLLELGIKEEIKPWTVYAAMVKNITKSFDMIALLIAVIGLFVASVTIFIIIYVNTISKRRQIGILRAIGIKENIIIHSYIVQAMFYAISGTIIGLFIMFLILKPWFIEHPLKFPIGYVSLLIVPEKVSINTISLIAAALAAGLIPSWMAVRETILEAIWGD</sequence>
<dbReference type="InterPro" id="IPR003838">
    <property type="entry name" value="ABC3_permease_C"/>
</dbReference>
<dbReference type="Pfam" id="PF02687">
    <property type="entry name" value="FtsX"/>
    <property type="match status" value="1"/>
</dbReference>
<protein>
    <submittedName>
        <fullName evidence="8">ABC transporter, permease protein</fullName>
    </submittedName>
</protein>
<reference evidence="8 9" key="1">
    <citation type="submission" date="2015-09" db="EMBL/GenBank/DDBJ databases">
        <title>A metagenomics-based metabolic model of nitrate-dependent anaerobic oxidation of methane by Methanoperedens-like archaea.</title>
        <authorList>
            <person name="Arshad A."/>
            <person name="Speth D.R."/>
            <person name="De Graaf R.M."/>
            <person name="Op Den Camp H.J."/>
            <person name="Jetten M.S."/>
            <person name="Welte C.U."/>
        </authorList>
    </citation>
    <scope>NUCLEOTIDE SEQUENCE [LARGE SCALE GENOMIC DNA]</scope>
</reference>
<keyword evidence="3 6" id="KW-0812">Transmembrane</keyword>
<keyword evidence="5 6" id="KW-0472">Membrane</keyword>
<keyword evidence="4 6" id="KW-1133">Transmembrane helix</keyword>
<evidence type="ECO:0000256" key="6">
    <source>
        <dbReference type="SAM" id="Phobius"/>
    </source>
</evidence>
<dbReference type="InterPro" id="IPR051447">
    <property type="entry name" value="Lipoprotein-release_system"/>
</dbReference>